<dbReference type="Proteomes" id="UP001529510">
    <property type="component" value="Unassembled WGS sequence"/>
</dbReference>
<organism evidence="2 3">
    <name type="scientific">Cirrhinus mrigala</name>
    <name type="common">Mrigala</name>
    <dbReference type="NCBI Taxonomy" id="683832"/>
    <lineage>
        <taxon>Eukaryota</taxon>
        <taxon>Metazoa</taxon>
        <taxon>Chordata</taxon>
        <taxon>Craniata</taxon>
        <taxon>Vertebrata</taxon>
        <taxon>Euteleostomi</taxon>
        <taxon>Actinopterygii</taxon>
        <taxon>Neopterygii</taxon>
        <taxon>Teleostei</taxon>
        <taxon>Ostariophysi</taxon>
        <taxon>Cypriniformes</taxon>
        <taxon>Cyprinidae</taxon>
        <taxon>Labeoninae</taxon>
        <taxon>Labeonini</taxon>
        <taxon>Cirrhinus</taxon>
    </lineage>
</organism>
<evidence type="ECO:0000313" key="2">
    <source>
        <dbReference type="EMBL" id="KAL0204629.1"/>
    </source>
</evidence>
<dbReference type="EMBL" id="JAMKFB020000001">
    <property type="protein sequence ID" value="KAL0204629.1"/>
    <property type="molecule type" value="Genomic_DNA"/>
</dbReference>
<keyword evidence="3" id="KW-1185">Reference proteome</keyword>
<sequence>MSTVASVRLPAIQHPSSRLGDPELISLRGYSTDCGREQRCWLPQRGTRPQSPGTESLDSAFRSESRRSDISSLMEKGKRIRGLDIPEQIPEGDEVTHDQDKARLPAF</sequence>
<accession>A0ABD0S1F5</accession>
<feature type="region of interest" description="Disordered" evidence="1">
    <location>
        <begin position="41"/>
        <end position="107"/>
    </location>
</feature>
<dbReference type="AlphaFoldDB" id="A0ABD0S1F5"/>
<feature type="compositionally biased region" description="Basic and acidic residues" evidence="1">
    <location>
        <begin position="94"/>
        <end position="107"/>
    </location>
</feature>
<evidence type="ECO:0000256" key="1">
    <source>
        <dbReference type="SAM" id="MobiDB-lite"/>
    </source>
</evidence>
<feature type="non-terminal residue" evidence="2">
    <location>
        <position position="107"/>
    </location>
</feature>
<protein>
    <submittedName>
        <fullName evidence="2">Uncharacterized protein</fullName>
    </submittedName>
</protein>
<gene>
    <name evidence="2" type="ORF">M9458_002647</name>
</gene>
<proteinExistence type="predicted"/>
<comment type="caution">
    <text evidence="2">The sequence shown here is derived from an EMBL/GenBank/DDBJ whole genome shotgun (WGS) entry which is preliminary data.</text>
</comment>
<feature type="region of interest" description="Disordered" evidence="1">
    <location>
        <begin position="1"/>
        <end position="24"/>
    </location>
</feature>
<feature type="compositionally biased region" description="Polar residues" evidence="1">
    <location>
        <begin position="47"/>
        <end position="57"/>
    </location>
</feature>
<feature type="compositionally biased region" description="Basic and acidic residues" evidence="1">
    <location>
        <begin position="61"/>
        <end position="84"/>
    </location>
</feature>
<name>A0ABD0S1F5_CIRMR</name>
<evidence type="ECO:0000313" key="3">
    <source>
        <dbReference type="Proteomes" id="UP001529510"/>
    </source>
</evidence>
<reference evidence="2 3" key="1">
    <citation type="submission" date="2024-05" db="EMBL/GenBank/DDBJ databases">
        <title>Genome sequencing and assembly of Indian major carp, Cirrhinus mrigala (Hamilton, 1822).</title>
        <authorList>
            <person name="Mohindra V."/>
            <person name="Chowdhury L.M."/>
            <person name="Lal K."/>
            <person name="Jena J.K."/>
        </authorList>
    </citation>
    <scope>NUCLEOTIDE SEQUENCE [LARGE SCALE GENOMIC DNA]</scope>
    <source>
        <strain evidence="2">CM1030</strain>
        <tissue evidence="2">Blood</tissue>
    </source>
</reference>